<dbReference type="RefSeq" id="WP_127744234.1">
    <property type="nucleotide sequence ID" value="NZ_SACN01000001.1"/>
</dbReference>
<evidence type="ECO:0000256" key="3">
    <source>
        <dbReference type="ARBA" id="ARBA00022692"/>
    </source>
</evidence>
<name>A0A437MAJ2_9SPHN</name>
<dbReference type="InterPro" id="IPR022781">
    <property type="entry name" value="Flagellar_biosynth_FliO"/>
</dbReference>
<dbReference type="EMBL" id="SACN01000001">
    <property type="protein sequence ID" value="RVT94660.1"/>
    <property type="molecule type" value="Genomic_DNA"/>
</dbReference>
<evidence type="ECO:0000256" key="5">
    <source>
        <dbReference type="ARBA" id="ARBA00023136"/>
    </source>
</evidence>
<dbReference type="Pfam" id="PF04347">
    <property type="entry name" value="FliO"/>
    <property type="match status" value="1"/>
</dbReference>
<sequence>MIFEYVLKLLILVPLVAALAYGSLWLWRRMQPGMAIGGNRQRAIKVVDAIPMGATGRIAVIEFANKQILVSISRGKIEKLAEAPADGLFVLPDEI</sequence>
<dbReference type="GO" id="GO:0016020">
    <property type="term" value="C:membrane"/>
    <property type="evidence" value="ECO:0007669"/>
    <property type="project" value="InterPro"/>
</dbReference>
<keyword evidence="7" id="KW-0969">Cilium</keyword>
<keyword evidence="8" id="KW-1185">Reference proteome</keyword>
<evidence type="ECO:0000256" key="6">
    <source>
        <dbReference type="SAM" id="Phobius"/>
    </source>
</evidence>
<comment type="caution">
    <text evidence="7">The sequence shown here is derived from an EMBL/GenBank/DDBJ whole genome shotgun (WGS) entry which is preliminary data.</text>
</comment>
<keyword evidence="7" id="KW-0282">Flagellum</keyword>
<keyword evidence="3 6" id="KW-0812">Transmembrane</keyword>
<organism evidence="7 8">
    <name type="scientific">Sphingomonas crocodyli</name>
    <dbReference type="NCBI Taxonomy" id="1979270"/>
    <lineage>
        <taxon>Bacteria</taxon>
        <taxon>Pseudomonadati</taxon>
        <taxon>Pseudomonadota</taxon>
        <taxon>Alphaproteobacteria</taxon>
        <taxon>Sphingomonadales</taxon>
        <taxon>Sphingomonadaceae</taxon>
        <taxon>Sphingomonas</taxon>
    </lineage>
</organism>
<reference evidence="7 8" key="1">
    <citation type="submission" date="2019-01" db="EMBL/GenBank/DDBJ databases">
        <authorList>
            <person name="Chen W.-M."/>
        </authorList>
    </citation>
    <scope>NUCLEOTIDE SEQUENCE [LARGE SCALE GENOMIC DNA]</scope>
    <source>
        <strain evidence="7 8">CCP-7</strain>
    </source>
</reference>
<evidence type="ECO:0000313" key="7">
    <source>
        <dbReference type="EMBL" id="RVT94660.1"/>
    </source>
</evidence>
<accession>A0A437MAJ2</accession>
<feature type="transmembrane region" description="Helical" evidence="6">
    <location>
        <begin position="6"/>
        <end position="27"/>
    </location>
</feature>
<keyword evidence="2" id="KW-1003">Cell membrane</keyword>
<evidence type="ECO:0000256" key="1">
    <source>
        <dbReference type="ARBA" id="ARBA00004236"/>
    </source>
</evidence>
<keyword evidence="4 6" id="KW-1133">Transmembrane helix</keyword>
<gene>
    <name evidence="7" type="ORF">EOD43_12740</name>
</gene>
<proteinExistence type="predicted"/>
<protein>
    <submittedName>
        <fullName evidence="7">Flagellar biogenesis protein FliO</fullName>
    </submittedName>
</protein>
<dbReference type="OrthoDB" id="7409867at2"/>
<keyword evidence="7" id="KW-0966">Cell projection</keyword>
<dbReference type="GO" id="GO:0044781">
    <property type="term" value="P:bacterial-type flagellum organization"/>
    <property type="evidence" value="ECO:0007669"/>
    <property type="project" value="InterPro"/>
</dbReference>
<evidence type="ECO:0000256" key="2">
    <source>
        <dbReference type="ARBA" id="ARBA00022475"/>
    </source>
</evidence>
<dbReference type="AlphaFoldDB" id="A0A437MAJ2"/>
<evidence type="ECO:0000313" key="8">
    <source>
        <dbReference type="Proteomes" id="UP000282971"/>
    </source>
</evidence>
<keyword evidence="5 6" id="KW-0472">Membrane</keyword>
<evidence type="ECO:0000256" key="4">
    <source>
        <dbReference type="ARBA" id="ARBA00022989"/>
    </source>
</evidence>
<comment type="subcellular location">
    <subcellularLocation>
        <location evidence="1">Cell membrane</location>
    </subcellularLocation>
</comment>
<dbReference type="Proteomes" id="UP000282971">
    <property type="component" value="Unassembled WGS sequence"/>
</dbReference>